<keyword evidence="3" id="KW-0489">Methyltransferase</keyword>
<evidence type="ECO:0000313" key="3">
    <source>
        <dbReference type="EMBL" id="SNB73898.1"/>
    </source>
</evidence>
<dbReference type="InterPro" id="IPR029063">
    <property type="entry name" value="SAM-dependent_MTases_sf"/>
</dbReference>
<evidence type="ECO:0000259" key="2">
    <source>
        <dbReference type="Pfam" id="PF13649"/>
    </source>
</evidence>
<protein>
    <submittedName>
        <fullName evidence="3">Methyltransferase domain-containing protein</fullName>
    </submittedName>
</protein>
<keyword evidence="1 3" id="KW-0808">Transferase</keyword>
<dbReference type="OrthoDB" id="9765084at2"/>
<dbReference type="CDD" id="cd02440">
    <property type="entry name" value="AdoMet_MTases"/>
    <property type="match status" value="1"/>
</dbReference>
<dbReference type="GO" id="GO:0032259">
    <property type="term" value="P:methylation"/>
    <property type="evidence" value="ECO:0007669"/>
    <property type="project" value="UniProtKB-KW"/>
</dbReference>
<dbReference type="Gene3D" id="3.40.50.150">
    <property type="entry name" value="Vaccinia Virus protein VP39"/>
    <property type="match status" value="1"/>
</dbReference>
<dbReference type="GO" id="GO:0008168">
    <property type="term" value="F:methyltransferase activity"/>
    <property type="evidence" value="ECO:0007669"/>
    <property type="project" value="UniProtKB-KW"/>
</dbReference>
<dbReference type="InterPro" id="IPR041698">
    <property type="entry name" value="Methyltransf_25"/>
</dbReference>
<dbReference type="AlphaFoldDB" id="A0A212RMV9"/>
<accession>A0A212RMV9</accession>
<reference evidence="3 4" key="1">
    <citation type="submission" date="2017-06" db="EMBL/GenBank/DDBJ databases">
        <authorList>
            <person name="Kim H.J."/>
            <person name="Triplett B.A."/>
        </authorList>
    </citation>
    <scope>NUCLEOTIDE SEQUENCE [LARGE SCALE GENOMIC DNA]</scope>
    <source>
        <strain evidence="3 4">B29T1</strain>
    </source>
</reference>
<evidence type="ECO:0000313" key="4">
    <source>
        <dbReference type="Proteomes" id="UP000197065"/>
    </source>
</evidence>
<keyword evidence="4" id="KW-1185">Reference proteome</keyword>
<dbReference type="Proteomes" id="UP000197065">
    <property type="component" value="Unassembled WGS sequence"/>
</dbReference>
<proteinExistence type="predicted"/>
<feature type="domain" description="Methyltransferase" evidence="2">
    <location>
        <begin position="58"/>
        <end position="149"/>
    </location>
</feature>
<dbReference type="EMBL" id="FYEH01000011">
    <property type="protein sequence ID" value="SNB73898.1"/>
    <property type="molecule type" value="Genomic_DNA"/>
</dbReference>
<gene>
    <name evidence="3" type="ORF">SAMN07250955_11121</name>
</gene>
<dbReference type="SUPFAM" id="SSF53335">
    <property type="entry name" value="S-adenosyl-L-methionine-dependent methyltransferases"/>
    <property type="match status" value="1"/>
</dbReference>
<dbReference type="RefSeq" id="WP_088562231.1">
    <property type="nucleotide sequence ID" value="NZ_FYEH01000011.1"/>
</dbReference>
<dbReference type="PANTHER" id="PTHR43861">
    <property type="entry name" value="TRANS-ACONITATE 2-METHYLTRANSFERASE-RELATED"/>
    <property type="match status" value="1"/>
</dbReference>
<name>A0A212RMV9_9PROT</name>
<organism evidence="3 4">
    <name type="scientific">Arboricoccus pini</name>
    <dbReference type="NCBI Taxonomy" id="1963835"/>
    <lineage>
        <taxon>Bacteria</taxon>
        <taxon>Pseudomonadati</taxon>
        <taxon>Pseudomonadota</taxon>
        <taxon>Alphaproteobacteria</taxon>
        <taxon>Geminicoccales</taxon>
        <taxon>Geminicoccaceae</taxon>
        <taxon>Arboricoccus</taxon>
    </lineage>
</organism>
<evidence type="ECO:0000256" key="1">
    <source>
        <dbReference type="ARBA" id="ARBA00022679"/>
    </source>
</evidence>
<sequence length="199" mass="22013">MLRRMVDMVATRRRPSRPSGSNRTYYNAPHLGLDGHMDYRSRIVGFEALYPYLAGQSVLDLGCAEGLILDHLLPAGPASIHGVDNSQHRIEAARRLFTDPRLRFDVADLNDPTCFQSSSFAARYDVVMILGVYQHLLAERRAQMLAEALARCGSTFILRLPRIHADLDAGAVAQHAGFAPKARFERPGGDLQVFARAPG</sequence>
<dbReference type="Pfam" id="PF13649">
    <property type="entry name" value="Methyltransf_25"/>
    <property type="match status" value="1"/>
</dbReference>